<protein>
    <submittedName>
        <fullName evidence="2">Uncharacterized protein</fullName>
    </submittedName>
</protein>
<dbReference type="EMBL" id="CAJOBA010003712">
    <property type="protein sequence ID" value="CAF3690503.1"/>
    <property type="molecule type" value="Genomic_DNA"/>
</dbReference>
<dbReference type="EMBL" id="CAJNOK010003710">
    <property type="protein sequence ID" value="CAF0911467.1"/>
    <property type="molecule type" value="Genomic_DNA"/>
</dbReference>
<proteinExistence type="predicted"/>
<organism evidence="2 3">
    <name type="scientific">Didymodactylos carnosus</name>
    <dbReference type="NCBI Taxonomy" id="1234261"/>
    <lineage>
        <taxon>Eukaryota</taxon>
        <taxon>Metazoa</taxon>
        <taxon>Spiralia</taxon>
        <taxon>Gnathifera</taxon>
        <taxon>Rotifera</taxon>
        <taxon>Eurotatoria</taxon>
        <taxon>Bdelloidea</taxon>
        <taxon>Philodinida</taxon>
        <taxon>Philodinidae</taxon>
        <taxon>Didymodactylos</taxon>
    </lineage>
</organism>
<dbReference type="AlphaFoldDB" id="A0A8S2HW58"/>
<evidence type="ECO:0000313" key="2">
    <source>
        <dbReference type="EMBL" id="CAF3690503.1"/>
    </source>
</evidence>
<gene>
    <name evidence="1" type="ORF">OVA965_LOCUS10145</name>
    <name evidence="2" type="ORF">TMI583_LOCUS10142</name>
</gene>
<evidence type="ECO:0000313" key="3">
    <source>
        <dbReference type="Proteomes" id="UP000682733"/>
    </source>
</evidence>
<evidence type="ECO:0000313" key="1">
    <source>
        <dbReference type="EMBL" id="CAF0911467.1"/>
    </source>
</evidence>
<dbReference type="Proteomes" id="UP000677228">
    <property type="component" value="Unassembled WGS sequence"/>
</dbReference>
<reference evidence="2" key="1">
    <citation type="submission" date="2021-02" db="EMBL/GenBank/DDBJ databases">
        <authorList>
            <person name="Nowell W R."/>
        </authorList>
    </citation>
    <scope>NUCLEOTIDE SEQUENCE</scope>
</reference>
<comment type="caution">
    <text evidence="2">The sequence shown here is derived from an EMBL/GenBank/DDBJ whole genome shotgun (WGS) entry which is preliminary data.</text>
</comment>
<sequence>MTRGQCRSIQVLHPNPVLYIFLAEQFAQDIEELIIQPKHN</sequence>
<accession>A0A8S2HW58</accession>
<dbReference type="Proteomes" id="UP000682733">
    <property type="component" value="Unassembled WGS sequence"/>
</dbReference>
<feature type="non-terminal residue" evidence="2">
    <location>
        <position position="1"/>
    </location>
</feature>
<name>A0A8S2HW58_9BILA</name>